<proteinExistence type="predicted"/>
<dbReference type="AlphaFoldDB" id="A0A381YCD5"/>
<gene>
    <name evidence="1" type="ORF">METZ01_LOCUS127603</name>
</gene>
<dbReference type="EMBL" id="UINC01017908">
    <property type="protein sequence ID" value="SVA74749.1"/>
    <property type="molecule type" value="Genomic_DNA"/>
</dbReference>
<protein>
    <submittedName>
        <fullName evidence="1">Uncharacterized protein</fullName>
    </submittedName>
</protein>
<reference evidence="1" key="1">
    <citation type="submission" date="2018-05" db="EMBL/GenBank/DDBJ databases">
        <authorList>
            <person name="Lanie J.A."/>
            <person name="Ng W.-L."/>
            <person name="Kazmierczak K.M."/>
            <person name="Andrzejewski T.M."/>
            <person name="Davidsen T.M."/>
            <person name="Wayne K.J."/>
            <person name="Tettelin H."/>
            <person name="Glass J.I."/>
            <person name="Rusch D."/>
            <person name="Podicherti R."/>
            <person name="Tsui H.-C.T."/>
            <person name="Winkler M.E."/>
        </authorList>
    </citation>
    <scope>NUCLEOTIDE SEQUENCE</scope>
</reference>
<sequence length="62" mass="7241">MWRVFFKKFKKTGKLTNWQFQKTNRKTETLKKAPLRLSSVLVEEATLLLCSICSSASAHFFD</sequence>
<accession>A0A381YCD5</accession>
<name>A0A381YCD5_9ZZZZ</name>
<evidence type="ECO:0000313" key="1">
    <source>
        <dbReference type="EMBL" id="SVA74749.1"/>
    </source>
</evidence>
<organism evidence="1">
    <name type="scientific">marine metagenome</name>
    <dbReference type="NCBI Taxonomy" id="408172"/>
    <lineage>
        <taxon>unclassified sequences</taxon>
        <taxon>metagenomes</taxon>
        <taxon>ecological metagenomes</taxon>
    </lineage>
</organism>